<feature type="region of interest" description="Disordered" evidence="5">
    <location>
        <begin position="848"/>
        <end position="869"/>
    </location>
</feature>
<evidence type="ECO:0000256" key="3">
    <source>
        <dbReference type="ARBA" id="ARBA00022833"/>
    </source>
</evidence>
<evidence type="ECO:0000256" key="4">
    <source>
        <dbReference type="PROSITE-ProRule" id="PRU00600"/>
    </source>
</evidence>
<feature type="region of interest" description="Disordered" evidence="5">
    <location>
        <begin position="32"/>
        <end position="71"/>
    </location>
</feature>
<feature type="compositionally biased region" description="Pro residues" evidence="5">
    <location>
        <begin position="363"/>
        <end position="372"/>
    </location>
</feature>
<feature type="domain" description="DBF4-type" evidence="6">
    <location>
        <begin position="296"/>
        <end position="345"/>
    </location>
</feature>
<dbReference type="Pfam" id="PF07535">
    <property type="entry name" value="zf-DBF"/>
    <property type="match status" value="1"/>
</dbReference>
<keyword evidence="3" id="KW-0862">Zinc</keyword>
<name>A0ABR4QMQ7_9CEST</name>
<keyword evidence="2 4" id="KW-0863">Zinc-finger</keyword>
<feature type="compositionally biased region" description="Polar residues" evidence="5">
    <location>
        <begin position="228"/>
        <end position="254"/>
    </location>
</feature>
<accession>A0ABR4QMQ7</accession>
<evidence type="ECO:0000313" key="7">
    <source>
        <dbReference type="EMBL" id="KAL5110822.1"/>
    </source>
</evidence>
<evidence type="ECO:0000259" key="6">
    <source>
        <dbReference type="PROSITE" id="PS51265"/>
    </source>
</evidence>
<dbReference type="SMART" id="SM00586">
    <property type="entry name" value="ZnF_DBF"/>
    <property type="match status" value="1"/>
</dbReference>
<dbReference type="PANTHER" id="PTHR15375">
    <property type="entry name" value="ACTIVATOR OF S-PHASE KINASE-RELATED"/>
    <property type="match status" value="1"/>
</dbReference>
<feature type="compositionally biased region" description="Polar residues" evidence="5">
    <location>
        <begin position="51"/>
        <end position="71"/>
    </location>
</feature>
<feature type="region of interest" description="Disordered" evidence="5">
    <location>
        <begin position="882"/>
        <end position="922"/>
    </location>
</feature>
<evidence type="ECO:0000313" key="8">
    <source>
        <dbReference type="Proteomes" id="UP001651158"/>
    </source>
</evidence>
<sequence length="1085" mass="117527">MVINRFLQSISQFFDRKIDYVITNLPKDRWPSQATLSPGCSSKENVDPRSKNSPQISTGTHPSPSLQNSPLGVTRGRAMLLAVKKVSKPSTASLAIDHSVPGTRHPHDILLRAREFGIKVLTIDVVRKWVRALPEDVKMQLEVGGSPFFDSGTTSEADDPQRDRLWLLRPLVRPCIKIVDLKAQTRPSYMEKTNYMECLWRPFLDSSSTATSLKTSAFPNVPQIPTTPAGTSTTPQASVGLPPSTNIVTSQRTTELSRRDLGAKNSPGVSMIRSSYKGFSSSKRRKPSTKSSRGALVEPSGYCECCLSHFNNLYAHVTGTCHKNYAENAENFRQFDQLLSELPSMREVLAKARGVKVVGIAPPPNANAPAPPNGQIQETSPQPTHAAHEPIDGTVMDFSALPPLPTPSVPQYPEVGDSSASQLFSDNGECSNISIVDDLPSSLLVGEASPTLQPVSIHVPATYSSPFPPPSQLPFVTPAQDAEQTATTSLLRGVAGGALAQPTTTIDSPLESTCPPLHPPNEPPNLRATPLISQAPAFRGAAPAVTSLGSVIVPPRIGTCTVQEIISSIVIASPQKVPAAALSLPSPRGDTSPVLKKRFRKCTECQCMHVPTEVPIQLRLQCGGASSDRTRDTQARFLPPPCSQFLSPQRSRAQPNKRTRVSAQRANSKPSFPCGVCGSNVNYKMMALFGPLAMLDDFCPRLFPLTAIPATVISTEDGRCPATSNKKPKCASLLSSVVSPRNRIPSRSRSIDLETVDHEDECADLCARSNDQDFQSPMIEASSSDEKGNVDAVQLSPPLADEAENPLSIVVDQEHYFPRSPVLLAESMSPTVMHNGPTSVSTIIISSDTNKEAEDEKGSENIPNENQATTVESVDAGITPLEQPIAGVRGGNRHLQSTTLRSHTYPPVSRTMQRRTRRRNKKRIGTGSNEVFSFGSYGDLKLNFSTDPDLGTTQYVSEPSSIDSRATMVSALPSPLLCPVLSPEFTSLSGPRQQGNLPRRASLVARESINLSLQALYTPMKFGSDRAFCFDLDAENAPQVVMEEVGETAITPKRKVGRQKRSRSSSQMSDDTVSPGPWKKRQRRP</sequence>
<feature type="region of interest" description="Disordered" evidence="5">
    <location>
        <begin position="363"/>
        <end position="424"/>
    </location>
</feature>
<dbReference type="InterPro" id="IPR038545">
    <property type="entry name" value="Znf_DBF_sf"/>
</dbReference>
<gene>
    <name evidence="7" type="ORF">TcWFU_008601</name>
</gene>
<evidence type="ECO:0000256" key="2">
    <source>
        <dbReference type="ARBA" id="ARBA00022771"/>
    </source>
</evidence>
<dbReference type="InterPro" id="IPR051590">
    <property type="entry name" value="Replication_Regulatory_Kinase"/>
</dbReference>
<dbReference type="PROSITE" id="PS51265">
    <property type="entry name" value="ZF_DBF4"/>
    <property type="match status" value="1"/>
</dbReference>
<organism evidence="7 8">
    <name type="scientific">Taenia crassiceps</name>
    <dbReference type="NCBI Taxonomy" id="6207"/>
    <lineage>
        <taxon>Eukaryota</taxon>
        <taxon>Metazoa</taxon>
        <taxon>Spiralia</taxon>
        <taxon>Lophotrochozoa</taxon>
        <taxon>Platyhelminthes</taxon>
        <taxon>Cestoda</taxon>
        <taxon>Eucestoda</taxon>
        <taxon>Cyclophyllidea</taxon>
        <taxon>Taeniidae</taxon>
        <taxon>Taenia</taxon>
    </lineage>
</organism>
<proteinExistence type="predicted"/>
<dbReference type="InterPro" id="IPR006572">
    <property type="entry name" value="Znf_DBF"/>
</dbReference>
<comment type="caution">
    <text evidence="7">The sequence shown here is derived from an EMBL/GenBank/DDBJ whole genome shotgun (WGS) entry which is preliminary data.</text>
</comment>
<keyword evidence="1" id="KW-0479">Metal-binding</keyword>
<feature type="region of interest" description="Disordered" evidence="5">
    <location>
        <begin position="646"/>
        <end position="669"/>
    </location>
</feature>
<keyword evidence="8" id="KW-1185">Reference proteome</keyword>
<protein>
    <recommendedName>
        <fullName evidence="6">DBF4-type domain-containing protein</fullName>
    </recommendedName>
</protein>
<evidence type="ECO:0000256" key="1">
    <source>
        <dbReference type="ARBA" id="ARBA00022723"/>
    </source>
</evidence>
<dbReference type="PANTHER" id="PTHR15375:SF26">
    <property type="entry name" value="PROTEIN CHIFFON"/>
    <property type="match status" value="1"/>
</dbReference>
<feature type="compositionally biased region" description="Basic residues" evidence="5">
    <location>
        <begin position="1052"/>
        <end position="1063"/>
    </location>
</feature>
<feature type="compositionally biased region" description="Polar residues" evidence="5">
    <location>
        <begin position="374"/>
        <end position="383"/>
    </location>
</feature>
<feature type="compositionally biased region" description="Polar residues" evidence="5">
    <location>
        <begin position="32"/>
        <end position="43"/>
    </location>
</feature>
<feature type="compositionally biased region" description="Polar residues" evidence="5">
    <location>
        <begin position="502"/>
        <end position="511"/>
    </location>
</feature>
<dbReference type="Proteomes" id="UP001651158">
    <property type="component" value="Unassembled WGS sequence"/>
</dbReference>
<feature type="region of interest" description="Disordered" evidence="5">
    <location>
        <begin position="228"/>
        <end position="296"/>
    </location>
</feature>
<feature type="region of interest" description="Disordered" evidence="5">
    <location>
        <begin position="502"/>
        <end position="522"/>
    </location>
</feature>
<dbReference type="Gene3D" id="6.10.250.3410">
    <property type="entry name" value="DBF zinc finger"/>
    <property type="match status" value="1"/>
</dbReference>
<reference evidence="7 8" key="1">
    <citation type="journal article" date="2022" name="Front. Cell. Infect. Microbiol.">
        <title>The Genomes of Two Strains of Taenia crassiceps the Animal Model for the Study of Human Cysticercosis.</title>
        <authorList>
            <person name="Bobes R.J."/>
            <person name="Estrada K."/>
            <person name="Rios-Valencia D.G."/>
            <person name="Calderon-Gallegos A."/>
            <person name="de la Torre P."/>
            <person name="Carrero J.C."/>
            <person name="Sanchez-Flores A."/>
            <person name="Laclette J.P."/>
        </authorList>
    </citation>
    <scope>NUCLEOTIDE SEQUENCE [LARGE SCALE GENOMIC DNA]</scope>
    <source>
        <strain evidence="7">WFUcys</strain>
    </source>
</reference>
<evidence type="ECO:0000256" key="5">
    <source>
        <dbReference type="SAM" id="MobiDB-lite"/>
    </source>
</evidence>
<feature type="compositionally biased region" description="Basic and acidic residues" evidence="5">
    <location>
        <begin position="849"/>
        <end position="859"/>
    </location>
</feature>
<dbReference type="EMBL" id="JAKROA010000002">
    <property type="protein sequence ID" value="KAL5110822.1"/>
    <property type="molecule type" value="Genomic_DNA"/>
</dbReference>
<feature type="region of interest" description="Disordered" evidence="5">
    <location>
        <begin position="1043"/>
        <end position="1085"/>
    </location>
</feature>
<feature type="compositionally biased region" description="Basic residues" evidence="5">
    <location>
        <begin position="912"/>
        <end position="922"/>
    </location>
</feature>